<feature type="domain" description="RNA polymerase sigma factor 70 region 4 type 2" evidence="3">
    <location>
        <begin position="110"/>
        <end position="160"/>
    </location>
</feature>
<dbReference type="EMBL" id="JAZHFV010000001">
    <property type="protein sequence ID" value="MEX4006398.1"/>
    <property type="molecule type" value="Genomic_DNA"/>
</dbReference>
<dbReference type="PANTHER" id="PTHR30173">
    <property type="entry name" value="SIGMA 19 FACTOR"/>
    <property type="match status" value="1"/>
</dbReference>
<dbReference type="InterPro" id="IPR013324">
    <property type="entry name" value="RNA_pol_sigma_r3/r4-like"/>
</dbReference>
<evidence type="ECO:0000313" key="4">
    <source>
        <dbReference type="EMBL" id="MEX4006398.1"/>
    </source>
</evidence>
<gene>
    <name evidence="4" type="primary">sigJ</name>
    <name evidence="4" type="ORF">V1479_03725</name>
</gene>
<dbReference type="RefSeq" id="WP_368801723.1">
    <property type="nucleotide sequence ID" value="NZ_JAZHFV010000001.1"/>
</dbReference>
<name>A0ABV3WP08_9HYPH</name>
<keyword evidence="5" id="KW-1185">Reference proteome</keyword>
<organism evidence="4 5">
    <name type="scientific">Neoaquamicrobium sediminum</name>
    <dbReference type="NCBI Taxonomy" id="1849104"/>
    <lineage>
        <taxon>Bacteria</taxon>
        <taxon>Pseudomonadati</taxon>
        <taxon>Pseudomonadota</taxon>
        <taxon>Alphaproteobacteria</taxon>
        <taxon>Hyphomicrobiales</taxon>
        <taxon>Phyllobacteriaceae</taxon>
        <taxon>Neoaquamicrobium</taxon>
    </lineage>
</organism>
<dbReference type="Proteomes" id="UP001559025">
    <property type="component" value="Unassembled WGS sequence"/>
</dbReference>
<dbReference type="InterPro" id="IPR013249">
    <property type="entry name" value="RNA_pol_sigma70_r4_t2"/>
</dbReference>
<protein>
    <submittedName>
        <fullName evidence="4">RNA polymerase sigma factor SigJ</fullName>
    </submittedName>
</protein>
<comment type="subunit">
    <text evidence="1">Interacts transiently with the RNA polymerase catalytic core formed by RpoA, RpoB, RpoC and RpoZ (2 alpha, 1 beta, 1 beta' and 1 omega subunit) to form the RNA polymerase holoenzyme that can initiate transcription.</text>
</comment>
<proteinExistence type="predicted"/>
<dbReference type="SUPFAM" id="SSF88946">
    <property type="entry name" value="Sigma2 domain of RNA polymerase sigma factors"/>
    <property type="match status" value="1"/>
</dbReference>
<dbReference type="InterPro" id="IPR032710">
    <property type="entry name" value="NTF2-like_dom_sf"/>
</dbReference>
<evidence type="ECO:0000256" key="1">
    <source>
        <dbReference type="ARBA" id="ARBA00011344"/>
    </source>
</evidence>
<evidence type="ECO:0000259" key="2">
    <source>
        <dbReference type="Pfam" id="PF04542"/>
    </source>
</evidence>
<dbReference type="InterPro" id="IPR013325">
    <property type="entry name" value="RNA_pol_sigma_r2"/>
</dbReference>
<dbReference type="Gene3D" id="1.10.10.10">
    <property type="entry name" value="Winged helix-like DNA-binding domain superfamily/Winged helix DNA-binding domain"/>
    <property type="match status" value="1"/>
</dbReference>
<dbReference type="PANTHER" id="PTHR30173:SF36">
    <property type="entry name" value="ECF RNA POLYMERASE SIGMA FACTOR SIGJ"/>
    <property type="match status" value="1"/>
</dbReference>
<dbReference type="InterPro" id="IPR052704">
    <property type="entry name" value="ECF_Sigma-70_Domain"/>
</dbReference>
<dbReference type="NCBIfam" id="NF007214">
    <property type="entry name" value="PRK09636.1"/>
    <property type="match status" value="1"/>
</dbReference>
<dbReference type="Pfam" id="PF04542">
    <property type="entry name" value="Sigma70_r2"/>
    <property type="match status" value="1"/>
</dbReference>
<comment type="caution">
    <text evidence="4">The sequence shown here is derived from an EMBL/GenBank/DDBJ whole genome shotgun (WGS) entry which is preliminary data.</text>
</comment>
<evidence type="ECO:0000259" key="3">
    <source>
        <dbReference type="Pfam" id="PF08281"/>
    </source>
</evidence>
<dbReference type="Gene3D" id="1.10.1740.10">
    <property type="match status" value="1"/>
</dbReference>
<feature type="domain" description="RNA polymerase sigma-70 region 2" evidence="2">
    <location>
        <begin position="12"/>
        <end position="73"/>
    </location>
</feature>
<dbReference type="SUPFAM" id="SSF88659">
    <property type="entry name" value="Sigma3 and sigma4 domains of RNA polymerase sigma factors"/>
    <property type="match status" value="1"/>
</dbReference>
<evidence type="ECO:0000313" key="5">
    <source>
        <dbReference type="Proteomes" id="UP001559025"/>
    </source>
</evidence>
<accession>A0ABV3WP08</accession>
<dbReference type="NCBIfam" id="TIGR02937">
    <property type="entry name" value="sigma70-ECF"/>
    <property type="match status" value="1"/>
</dbReference>
<sequence>MAEGEERRLEAYLAHRQRLLRLAYRHLGSVGEAEDVVQDGWIRFQASPEPLDAGRFLSRIVTNLCLDRLKSARARRETYVGPWLPEPLIEKAGIVDPEVGETALDISFGVMRALERLSPLERAVLFLHDLFDMPFHEIADTLQRSPAACRKMATRARSALAASGQRFRPSAGDVDRFQQSFMQTLASGDLEPFKRLLADEVEFVSDGGGKVTAALQVVRGADKVARLLYGLAQKQLEHRVASSELARINDLPGLVIALDGQLDQTMSLELDENGLIAGIYVVRNPDKLAHIRFQPEADLGSVASPVSAGSDSTG</sequence>
<dbReference type="SUPFAM" id="SSF54427">
    <property type="entry name" value="NTF2-like"/>
    <property type="match status" value="1"/>
</dbReference>
<dbReference type="InterPro" id="IPR014284">
    <property type="entry name" value="RNA_pol_sigma-70_dom"/>
</dbReference>
<dbReference type="Pfam" id="PF08281">
    <property type="entry name" value="Sigma70_r4_2"/>
    <property type="match status" value="1"/>
</dbReference>
<reference evidence="4 5" key="1">
    <citation type="submission" date="2024-01" db="EMBL/GenBank/DDBJ databases">
        <title>New evidence supports the origin of RcGTA from prophage.</title>
        <authorList>
            <person name="Xu Y."/>
            <person name="Liu B."/>
            <person name="Chen F."/>
        </authorList>
    </citation>
    <scope>NUCLEOTIDE SEQUENCE [LARGE SCALE GENOMIC DNA]</scope>
    <source>
        <strain evidence="4 5">CBW1107-2</strain>
    </source>
</reference>
<dbReference type="InterPro" id="IPR036388">
    <property type="entry name" value="WH-like_DNA-bd_sf"/>
</dbReference>
<dbReference type="InterPro" id="IPR007627">
    <property type="entry name" value="RNA_pol_sigma70_r2"/>
</dbReference>